<evidence type="ECO:0000256" key="3">
    <source>
        <dbReference type="SAM" id="MobiDB-lite"/>
    </source>
</evidence>
<dbReference type="Gene3D" id="2.60.40.2500">
    <property type="match status" value="1"/>
</dbReference>
<dbReference type="EMBL" id="CP066077">
    <property type="protein sequence ID" value="QQC67856.1"/>
    <property type="molecule type" value="Genomic_DNA"/>
</dbReference>
<evidence type="ECO:0000313" key="6">
    <source>
        <dbReference type="Proteomes" id="UP000595610"/>
    </source>
</evidence>
<proteinExistence type="inferred from homology"/>
<reference evidence="5 6" key="1">
    <citation type="submission" date="2020-12" db="EMBL/GenBank/DDBJ databases">
        <title>FDA dAtabase for Regulatory Grade micrObial Sequences (FDA-ARGOS): Supporting development and validation of Infectious Disease Dx tests.</title>
        <authorList>
            <person name="Nelson B."/>
            <person name="Plummer A."/>
            <person name="Tallon L."/>
            <person name="Sadzewicz L."/>
            <person name="Zhao X."/>
            <person name="Boylan J."/>
            <person name="Ott S."/>
            <person name="Bowen H."/>
            <person name="Vavikolanu K."/>
            <person name="Mehta A."/>
            <person name="Aluvathingal J."/>
            <person name="Nadendla S."/>
            <person name="Myers T."/>
            <person name="Yan Y."/>
            <person name="Sichtig H."/>
        </authorList>
    </citation>
    <scope>NUCLEOTIDE SEQUENCE [LARGE SCALE GENOMIC DNA]</scope>
    <source>
        <strain evidence="5 6">FDAARGOS_1049</strain>
        <plasmid evidence="5 6">unnamed</plasmid>
    </source>
</reference>
<feature type="signal peptide" evidence="4">
    <location>
        <begin position="1"/>
        <end position="30"/>
    </location>
</feature>
<dbReference type="PROSITE" id="PS51257">
    <property type="entry name" value="PROKAR_LIPOPROTEIN"/>
    <property type="match status" value="1"/>
</dbReference>
<gene>
    <name evidence="5" type="ORF">I6I06_28980</name>
</gene>
<protein>
    <submittedName>
        <fullName evidence="5">TrbG/VirB9 family P-type conjugative transfer protein</fullName>
    </submittedName>
</protein>
<comment type="similarity">
    <text evidence="1">Belongs to the TrbG/VirB9 family.</text>
</comment>
<accession>A0A7T4N9R2</accession>
<name>A0A7T4N9R2_9BURK</name>
<evidence type="ECO:0000256" key="2">
    <source>
        <dbReference type="ARBA" id="ARBA00022729"/>
    </source>
</evidence>
<organism evidence="5 6">
    <name type="scientific">Paraburkholderia ginsengisoli</name>
    <dbReference type="NCBI Taxonomy" id="311231"/>
    <lineage>
        <taxon>Bacteria</taxon>
        <taxon>Pseudomonadati</taxon>
        <taxon>Pseudomonadota</taxon>
        <taxon>Betaproteobacteria</taxon>
        <taxon>Burkholderiales</taxon>
        <taxon>Burkholderiaceae</taxon>
        <taxon>Paraburkholderia</taxon>
    </lineage>
</organism>
<feature type="region of interest" description="Disordered" evidence="3">
    <location>
        <begin position="140"/>
        <end position="159"/>
    </location>
</feature>
<dbReference type="InterPro" id="IPR038161">
    <property type="entry name" value="VirB9/CagX/TrbG_C_sf"/>
</dbReference>
<dbReference type="InterPro" id="IPR010258">
    <property type="entry name" value="Conjugal_tfr_TrbG/VirB9/CagX"/>
</dbReference>
<evidence type="ECO:0000256" key="1">
    <source>
        <dbReference type="ARBA" id="ARBA00006135"/>
    </source>
</evidence>
<feature type="chain" id="PRO_5033058760" evidence="4">
    <location>
        <begin position="31"/>
        <end position="266"/>
    </location>
</feature>
<dbReference type="AlphaFoldDB" id="A0A7T4N9R2"/>
<dbReference type="CDD" id="cd06911">
    <property type="entry name" value="VirB9_CagX_TrbG"/>
    <property type="match status" value="1"/>
</dbReference>
<dbReference type="Pfam" id="PF03524">
    <property type="entry name" value="CagX"/>
    <property type="match status" value="1"/>
</dbReference>
<geneLocation type="plasmid" evidence="5 6">
    <name>unnamed</name>
</geneLocation>
<evidence type="ECO:0000256" key="4">
    <source>
        <dbReference type="SAM" id="SignalP"/>
    </source>
</evidence>
<dbReference type="InterPro" id="IPR033645">
    <property type="entry name" value="VirB9/CagX/TrbG_C"/>
</dbReference>
<sequence length="266" mass="28871">MNVLCKKLLAASIGGVMACTLAGLSPSALAARAPHPLSSDSRVREIIYDPNQVYELTGVYGYATTVEFAPGEKILNTAVGDTIGWEIKKFRNHLVLKPVEDDARTNLTVTTNSRVYYFRLSGSKNVNNVTFAVRFVYPGQPSDRQTDGDDTAAAGDLGFSPPRLVNRNYKVSGDERQFGLQSVGDDGQFTYFLFKADKAKPNVYTVEDDGTEARPNVRREGPYLVVEQMANGFSLRDGDRVLCVTRSTAAATGATTSTRSTFGSGN</sequence>
<keyword evidence="2 4" id="KW-0732">Signal</keyword>
<dbReference type="KEGG" id="pgis:I6I06_28980"/>
<keyword evidence="6" id="KW-1185">Reference proteome</keyword>
<dbReference type="RefSeq" id="WP_042329687.1">
    <property type="nucleotide sequence ID" value="NZ_CP066077.1"/>
</dbReference>
<dbReference type="Proteomes" id="UP000595610">
    <property type="component" value="Plasmid unnamed"/>
</dbReference>
<evidence type="ECO:0000313" key="5">
    <source>
        <dbReference type="EMBL" id="QQC67856.1"/>
    </source>
</evidence>
<keyword evidence="5" id="KW-0614">Plasmid</keyword>